<dbReference type="EMBL" id="CDHN01000003">
    <property type="protein sequence ID" value="CEJ90203.1"/>
    <property type="molecule type" value="Genomic_DNA"/>
</dbReference>
<accession>A0A0A1TIF7</accession>
<reference evidence="3 4" key="1">
    <citation type="journal article" date="2015" name="Genome Announc.">
        <title>Draft Genome Sequence and Gene Annotation of the Entomopathogenic Fungus Verticillium hemipterigenum.</title>
        <authorList>
            <person name="Horn F."/>
            <person name="Habel A."/>
            <person name="Scharf D.H."/>
            <person name="Dworschak J."/>
            <person name="Brakhage A.A."/>
            <person name="Guthke R."/>
            <person name="Hertweck C."/>
            <person name="Linde J."/>
        </authorList>
    </citation>
    <scope>NUCLEOTIDE SEQUENCE [LARGE SCALE GENOMIC DNA]</scope>
</reference>
<feature type="transmembrane region" description="Helical" evidence="2">
    <location>
        <begin position="135"/>
        <end position="159"/>
    </location>
</feature>
<evidence type="ECO:0000256" key="1">
    <source>
        <dbReference type="SAM" id="MobiDB-lite"/>
    </source>
</evidence>
<feature type="compositionally biased region" description="Polar residues" evidence="1">
    <location>
        <begin position="22"/>
        <end position="41"/>
    </location>
</feature>
<dbReference type="OrthoDB" id="4156595at2759"/>
<dbReference type="Proteomes" id="UP000039046">
    <property type="component" value="Unassembled WGS sequence"/>
</dbReference>
<sequence>METKKPQESPPHAWPAMDQELFHTSNDQTQWDQAAEQNEATGQEEHHEEDADFYKVVTTALSFVAFLFSLVVVEIKYSLRRTRMHAADRGIWIPWLTPYRPRTRDSQWHYQRVQSDLLKMETADAFDMRGAMAGVVVVVLVGALASVLFGARFALSWWYSQI</sequence>
<organism evidence="3 4">
    <name type="scientific">[Torrubiella] hemipterigena</name>
    <dbReference type="NCBI Taxonomy" id="1531966"/>
    <lineage>
        <taxon>Eukaryota</taxon>
        <taxon>Fungi</taxon>
        <taxon>Dikarya</taxon>
        <taxon>Ascomycota</taxon>
        <taxon>Pezizomycotina</taxon>
        <taxon>Sordariomycetes</taxon>
        <taxon>Hypocreomycetidae</taxon>
        <taxon>Hypocreales</taxon>
        <taxon>Clavicipitaceae</taxon>
        <taxon>Clavicipitaceae incertae sedis</taxon>
        <taxon>'Torrubiella' clade</taxon>
    </lineage>
</organism>
<gene>
    <name evidence="3" type="ORF">VHEMI06002</name>
</gene>
<keyword evidence="2" id="KW-0472">Membrane</keyword>
<evidence type="ECO:0000313" key="4">
    <source>
        <dbReference type="Proteomes" id="UP000039046"/>
    </source>
</evidence>
<keyword evidence="2" id="KW-0812">Transmembrane</keyword>
<protein>
    <submittedName>
        <fullName evidence="3">Uncharacterized protein</fullName>
    </submittedName>
</protein>
<proteinExistence type="predicted"/>
<feature type="transmembrane region" description="Helical" evidence="2">
    <location>
        <begin position="53"/>
        <end position="73"/>
    </location>
</feature>
<evidence type="ECO:0000256" key="2">
    <source>
        <dbReference type="SAM" id="Phobius"/>
    </source>
</evidence>
<keyword evidence="4" id="KW-1185">Reference proteome</keyword>
<feature type="region of interest" description="Disordered" evidence="1">
    <location>
        <begin position="1"/>
        <end position="47"/>
    </location>
</feature>
<dbReference type="AlphaFoldDB" id="A0A0A1TIF7"/>
<name>A0A0A1TIF7_9HYPO</name>
<dbReference type="HOGENOM" id="CLU_1636605_0_0_1"/>
<evidence type="ECO:0000313" key="3">
    <source>
        <dbReference type="EMBL" id="CEJ90203.1"/>
    </source>
</evidence>
<keyword evidence="2" id="KW-1133">Transmembrane helix</keyword>